<sequence>MRRPSVLALAAHALLLFSDFASADETSTTTVRSTTTVLTITTTVTSGASTFPTTQTTMVAGDATPSTAAATATGIASYTGDAFGAAILNSTNYYRAQHQADALTWDEALASYAQDYAEKCIWQHSDGPHGENLAEGYINPTFAVDAWAGEEQKYNYRKAKFSESTGHYTQLVWKNTTAVGCGAVECNTSGSNGVKGWMMVCEYSPRGNVAGHFKQEVAKPGESSTDSLGFGGASSNGSGRKMIGALVAGYVLLAMCL</sequence>
<proteinExistence type="predicted"/>
<evidence type="ECO:0000259" key="2">
    <source>
        <dbReference type="SMART" id="SM00198"/>
    </source>
</evidence>
<comment type="caution">
    <text evidence="3">The sequence shown here is derived from an EMBL/GenBank/DDBJ whole genome shotgun (WGS) entry which is preliminary data.</text>
</comment>
<dbReference type="InterPro" id="IPR018244">
    <property type="entry name" value="Allrgn_V5/Tpx1_CS"/>
</dbReference>
<organism evidence="3 4">
    <name type="scientific">Elasticomyces elasticus</name>
    <dbReference type="NCBI Taxonomy" id="574655"/>
    <lineage>
        <taxon>Eukaryota</taxon>
        <taxon>Fungi</taxon>
        <taxon>Dikarya</taxon>
        <taxon>Ascomycota</taxon>
        <taxon>Pezizomycotina</taxon>
        <taxon>Dothideomycetes</taxon>
        <taxon>Dothideomycetidae</taxon>
        <taxon>Mycosphaerellales</taxon>
        <taxon>Teratosphaeriaceae</taxon>
        <taxon>Elasticomyces</taxon>
    </lineage>
</organism>
<feature type="domain" description="SCP" evidence="2">
    <location>
        <begin position="82"/>
        <end position="211"/>
    </location>
</feature>
<gene>
    <name evidence="3" type="ORF">LTR97_010031</name>
</gene>
<feature type="chain" id="PRO_5042898580" description="SCP domain-containing protein" evidence="1">
    <location>
        <begin position="24"/>
        <end position="257"/>
    </location>
</feature>
<dbReference type="GO" id="GO:0005576">
    <property type="term" value="C:extracellular region"/>
    <property type="evidence" value="ECO:0007669"/>
    <property type="project" value="InterPro"/>
</dbReference>
<name>A0AAN7VNS1_9PEZI</name>
<dbReference type="AlphaFoldDB" id="A0AAN7VNS1"/>
<dbReference type="PRINTS" id="PR00837">
    <property type="entry name" value="V5TPXLIKE"/>
</dbReference>
<dbReference type="EMBL" id="JAVRQU010000017">
    <property type="protein sequence ID" value="KAK5693462.1"/>
    <property type="molecule type" value="Genomic_DNA"/>
</dbReference>
<feature type="signal peptide" evidence="1">
    <location>
        <begin position="1"/>
        <end position="23"/>
    </location>
</feature>
<dbReference type="Pfam" id="PF00188">
    <property type="entry name" value="CAP"/>
    <property type="match status" value="1"/>
</dbReference>
<accession>A0AAN7VNS1</accession>
<reference evidence="3" key="1">
    <citation type="submission" date="2023-08" db="EMBL/GenBank/DDBJ databases">
        <title>Black Yeasts Isolated from many extreme environments.</title>
        <authorList>
            <person name="Coleine C."/>
            <person name="Stajich J.E."/>
            <person name="Selbmann L."/>
        </authorList>
    </citation>
    <scope>NUCLEOTIDE SEQUENCE</scope>
    <source>
        <strain evidence="3">CCFEE 5810</strain>
    </source>
</reference>
<dbReference type="InterPro" id="IPR035940">
    <property type="entry name" value="CAP_sf"/>
</dbReference>
<evidence type="ECO:0000256" key="1">
    <source>
        <dbReference type="SAM" id="SignalP"/>
    </source>
</evidence>
<protein>
    <recommendedName>
        <fullName evidence="2">SCP domain-containing protein</fullName>
    </recommendedName>
</protein>
<dbReference type="PANTHER" id="PTHR10334">
    <property type="entry name" value="CYSTEINE-RICH SECRETORY PROTEIN-RELATED"/>
    <property type="match status" value="1"/>
</dbReference>
<dbReference type="InterPro" id="IPR001283">
    <property type="entry name" value="CRISP-related"/>
</dbReference>
<keyword evidence="1" id="KW-0732">Signal</keyword>
<dbReference type="PROSITE" id="PS01009">
    <property type="entry name" value="CRISP_1"/>
    <property type="match status" value="1"/>
</dbReference>
<dbReference type="SUPFAM" id="SSF55797">
    <property type="entry name" value="PR-1-like"/>
    <property type="match status" value="1"/>
</dbReference>
<dbReference type="InterPro" id="IPR014044">
    <property type="entry name" value="CAP_dom"/>
</dbReference>
<dbReference type="SMART" id="SM00198">
    <property type="entry name" value="SCP"/>
    <property type="match status" value="1"/>
</dbReference>
<evidence type="ECO:0000313" key="3">
    <source>
        <dbReference type="EMBL" id="KAK5693462.1"/>
    </source>
</evidence>
<dbReference type="Gene3D" id="3.40.33.10">
    <property type="entry name" value="CAP"/>
    <property type="match status" value="1"/>
</dbReference>
<dbReference type="Proteomes" id="UP001310594">
    <property type="component" value="Unassembled WGS sequence"/>
</dbReference>
<evidence type="ECO:0000313" key="4">
    <source>
        <dbReference type="Proteomes" id="UP001310594"/>
    </source>
</evidence>